<dbReference type="PANTHER" id="PTHR44329:SF214">
    <property type="entry name" value="PROTEIN KINASE DOMAIN-CONTAINING PROTEIN"/>
    <property type="match status" value="1"/>
</dbReference>
<dbReference type="EMBL" id="LSYV01000003">
    <property type="protein sequence ID" value="KXZ55982.1"/>
    <property type="molecule type" value="Genomic_DNA"/>
</dbReference>
<feature type="region of interest" description="Disordered" evidence="1">
    <location>
        <begin position="590"/>
        <end position="693"/>
    </location>
</feature>
<dbReference type="PANTHER" id="PTHR44329">
    <property type="entry name" value="SERINE/THREONINE-PROTEIN KINASE TNNI3K-RELATED"/>
    <property type="match status" value="1"/>
</dbReference>
<dbReference type="AlphaFoldDB" id="A0A150H1Z5"/>
<feature type="compositionally biased region" description="Gly residues" evidence="1">
    <location>
        <begin position="725"/>
        <end position="742"/>
    </location>
</feature>
<dbReference type="GO" id="GO:0004674">
    <property type="term" value="F:protein serine/threonine kinase activity"/>
    <property type="evidence" value="ECO:0007669"/>
    <property type="project" value="TreeGrafter"/>
</dbReference>
<keyword evidence="2" id="KW-0812">Transmembrane</keyword>
<keyword evidence="2" id="KW-0472">Membrane</keyword>
<protein>
    <recommendedName>
        <fullName evidence="3">Serine-threonine/tyrosine-protein kinase catalytic domain-containing protein</fullName>
    </recommendedName>
</protein>
<feature type="region of interest" description="Disordered" evidence="1">
    <location>
        <begin position="720"/>
        <end position="754"/>
    </location>
</feature>
<gene>
    <name evidence="4" type="ORF">GPECTOR_2g1534</name>
</gene>
<feature type="compositionally biased region" description="Low complexity" evidence="1">
    <location>
        <begin position="640"/>
        <end position="649"/>
    </location>
</feature>
<reference evidence="5" key="1">
    <citation type="journal article" date="2016" name="Nat. Commun.">
        <title>The Gonium pectorale genome demonstrates co-option of cell cycle regulation during the evolution of multicellularity.</title>
        <authorList>
            <person name="Hanschen E.R."/>
            <person name="Marriage T.N."/>
            <person name="Ferris P.J."/>
            <person name="Hamaji T."/>
            <person name="Toyoda A."/>
            <person name="Fujiyama A."/>
            <person name="Neme R."/>
            <person name="Noguchi H."/>
            <person name="Minakuchi Y."/>
            <person name="Suzuki M."/>
            <person name="Kawai-Toyooka H."/>
            <person name="Smith D.R."/>
            <person name="Sparks H."/>
            <person name="Anderson J."/>
            <person name="Bakaric R."/>
            <person name="Luria V."/>
            <person name="Karger A."/>
            <person name="Kirschner M.W."/>
            <person name="Durand P.M."/>
            <person name="Michod R.E."/>
            <person name="Nozaki H."/>
            <person name="Olson B.J."/>
        </authorList>
    </citation>
    <scope>NUCLEOTIDE SEQUENCE [LARGE SCALE GENOMIC DNA]</scope>
    <source>
        <strain evidence="5">NIES-2863</strain>
    </source>
</reference>
<evidence type="ECO:0000256" key="2">
    <source>
        <dbReference type="SAM" id="Phobius"/>
    </source>
</evidence>
<feature type="compositionally biased region" description="Gly residues" evidence="1">
    <location>
        <begin position="590"/>
        <end position="609"/>
    </location>
</feature>
<feature type="region of interest" description="Disordered" evidence="1">
    <location>
        <begin position="1060"/>
        <end position="1091"/>
    </location>
</feature>
<feature type="domain" description="Serine-threonine/tyrosine-protein kinase catalytic" evidence="3">
    <location>
        <begin position="926"/>
        <end position="1045"/>
    </location>
</feature>
<proteinExistence type="predicted"/>
<feature type="transmembrane region" description="Helical" evidence="2">
    <location>
        <begin position="1132"/>
        <end position="1153"/>
    </location>
</feature>
<sequence length="1211" mass="122155">MTVLGAPPALNGSPTTTLDLPPAAGLFAVAPNVTLTLRDLSISGDQLPSAYPLADADFLALRAFQLAPGARLVLSNIRIILPSCRALTMHQMYACGASPGPHFVVTQPGVLSIPYRPSHSVPSIEAYGVEVMCAGVGPPLPCIAAAAERGSQVLATLQRAHSLFMEPMLDPAASIYIYLTRNMTLLEPGFGAAGGDGPSPPPAPTLAQLRARLALPYRALLVLAGARGLGITLDLTGTSSMIQLLDESRVQLQDLHLVGAPPGPGLAYPYGLLRVPVWTFDFPRRVLGSRVRRRLALTRVTVTVPATEVLTLCYDTLAPAVPFDPPAPAPTAPAGAWRADAGGEDAAPGPPLCAVWNGLFSSGDAVWEGADGIVVGSWNASADLTRLPSQEGALVIADAVSFGRQIACEDVRIIPLPYAGVAPPPPRPPSEQAAPLPLGRWLAPQYDWRREPLCALQPWRGFVGPPPGWDATELRASGAIHDPASPYAISPGVGADAQSRQILTEDLTLYVAPDDPIAYDFAERQAVLTRGSVIVGDPFRMRVMNLRQMPATVNLRLPDASLTLRGVTLVGLPAAGLHPLAAALAVTAAGGGSAGGDGGGGDVAGGNGGDGDRGGTPDDGSVQSDGDDEPEPQIVGGTGVVLPTPGTPTWEPPAAFTDWYSDVAASDEPLQAPPGSTSLAAQQNSGSSPPLLLPAAASETRQAELHNHYAAMREELGSDALWSGADGGSEAGGGGGGAGGSWPSGTSGIHGSPFDQPISLGDLLGRGSSIGASAGVGGVGCGVVGRGCGIGGRGVGVGAGADRVLQLTGELARDSRGVVFRGRWRGLPVAVRRLRLRAKASQSAAEAGVSGRADHPGTEALALEQHGRVVNEAAISVLASPHPNVVATYNVDVAHEEGSELWELTLISQAKLGGFRWAEVLPPGQDHTHVTVSGRSLSAYTAPELANDGALGPAADVYAWGVLAWELAWGMPLPTLLESPHGAAARPFLLPTPAAAPAPALRLPVPPAALQWPPHVPPALEVLAGECLRAEPAARPPAAALVQRLEHVVAGMAGVKAAGGGGGDGGGGDDGDGGGGGNGGDGGGGGGNGGDGGGGGGNGGGGGVAVVGVAVVMVAMVVVAVVVVVVVAVVVVVVAVVAVVVVVVVAVVVVAVVVVVAMVVVVVVVAVVGVGVVAVVVVAMMDGVQPGSQTAGIRKKARPVSRTLNDALVME</sequence>
<dbReference type="InterPro" id="IPR011009">
    <property type="entry name" value="Kinase-like_dom_sf"/>
</dbReference>
<feature type="transmembrane region" description="Helical" evidence="2">
    <location>
        <begin position="1159"/>
        <end position="1180"/>
    </location>
</feature>
<name>A0A150H1Z5_GONPE</name>
<dbReference type="InterPro" id="IPR001245">
    <property type="entry name" value="Ser-Thr/Tyr_kinase_cat_dom"/>
</dbReference>
<feature type="compositionally biased region" description="Gly residues" evidence="1">
    <location>
        <begin position="1073"/>
        <end position="1091"/>
    </location>
</feature>
<keyword evidence="2" id="KW-1133">Transmembrane helix</keyword>
<keyword evidence="5" id="KW-1185">Reference proteome</keyword>
<evidence type="ECO:0000259" key="3">
    <source>
        <dbReference type="Pfam" id="PF07714"/>
    </source>
</evidence>
<evidence type="ECO:0000313" key="4">
    <source>
        <dbReference type="EMBL" id="KXZ55982.1"/>
    </source>
</evidence>
<dbReference type="STRING" id="33097.A0A150H1Z5"/>
<evidence type="ECO:0000256" key="1">
    <source>
        <dbReference type="SAM" id="MobiDB-lite"/>
    </source>
</evidence>
<organism evidence="4 5">
    <name type="scientific">Gonium pectorale</name>
    <name type="common">Green alga</name>
    <dbReference type="NCBI Taxonomy" id="33097"/>
    <lineage>
        <taxon>Eukaryota</taxon>
        <taxon>Viridiplantae</taxon>
        <taxon>Chlorophyta</taxon>
        <taxon>core chlorophytes</taxon>
        <taxon>Chlorophyceae</taxon>
        <taxon>CS clade</taxon>
        <taxon>Chlamydomonadales</taxon>
        <taxon>Volvocaceae</taxon>
        <taxon>Gonium</taxon>
    </lineage>
</organism>
<dbReference type="SUPFAM" id="SSF56112">
    <property type="entry name" value="Protein kinase-like (PK-like)"/>
    <property type="match status" value="1"/>
</dbReference>
<dbReference type="Pfam" id="PF07714">
    <property type="entry name" value="PK_Tyr_Ser-Thr"/>
    <property type="match status" value="1"/>
</dbReference>
<dbReference type="Proteomes" id="UP000075714">
    <property type="component" value="Unassembled WGS sequence"/>
</dbReference>
<dbReference type="InterPro" id="IPR051681">
    <property type="entry name" value="Ser/Thr_Kinases-Pseudokinases"/>
</dbReference>
<feature type="transmembrane region" description="Helical" evidence="2">
    <location>
        <begin position="1104"/>
        <end position="1127"/>
    </location>
</feature>
<feature type="compositionally biased region" description="Polar residues" evidence="1">
    <location>
        <begin position="674"/>
        <end position="686"/>
    </location>
</feature>
<dbReference type="Gene3D" id="1.10.510.10">
    <property type="entry name" value="Transferase(Phosphotransferase) domain 1"/>
    <property type="match status" value="1"/>
</dbReference>
<evidence type="ECO:0000313" key="5">
    <source>
        <dbReference type="Proteomes" id="UP000075714"/>
    </source>
</evidence>
<accession>A0A150H1Z5</accession>
<comment type="caution">
    <text evidence="4">The sequence shown here is derived from an EMBL/GenBank/DDBJ whole genome shotgun (WGS) entry which is preliminary data.</text>
</comment>